<evidence type="ECO:0000313" key="2">
    <source>
        <dbReference type="EMBL" id="CAD9084395.1"/>
    </source>
</evidence>
<proteinExistence type="predicted"/>
<feature type="compositionally biased region" description="Pro residues" evidence="1">
    <location>
        <begin position="254"/>
        <end position="265"/>
    </location>
</feature>
<feature type="region of interest" description="Disordered" evidence="1">
    <location>
        <begin position="556"/>
        <end position="575"/>
    </location>
</feature>
<reference evidence="2" key="1">
    <citation type="submission" date="2021-01" db="EMBL/GenBank/DDBJ databases">
        <authorList>
            <person name="Corre E."/>
            <person name="Pelletier E."/>
            <person name="Niang G."/>
            <person name="Scheremetjew M."/>
            <person name="Finn R."/>
            <person name="Kale V."/>
            <person name="Holt S."/>
            <person name="Cochrane G."/>
            <person name="Meng A."/>
            <person name="Brown T."/>
            <person name="Cohen L."/>
        </authorList>
    </citation>
    <scope>NUCLEOTIDE SEQUENCE</scope>
    <source>
        <strain evidence="2">WS</strain>
    </source>
</reference>
<sequence length="656" mass="75872">MPTCPHHHHPFPTPFSHLHLPATLSHHPLTQKSLLCNYHATLVYCSVNMTRRRQFVVRRGALSSSTPVKFQSPLSSSIKNRIWDTFERRYRQLDADGHLSSLRKGTMANVHGIPATSTISPHSPARESHIHQKKNINLFTPHTAFTSLINLTLPLPLLSRLQSQTNVSRVRIRAFLLRRLVRMAREGRWELEETLEGGRSQVNQHAAGAFLRSRRGDAISQNQRDTCRKFLLERWQENCIDDRQVSSPTSDSPHPSPPTLRPSAPPYHNLTLSTSDYNTLQSLTHLDRHRLFKLVASIKDPPGVMTQEKRATLRDWIKTHQEYATLPTSGKWLGALCNQLDLSRRQVRYTLWYLRHQKRTRERGISVHNRQLVRDFLNQYGYDDILENHLGHLEKATNLSSIQLKSLMRRLTHEESALLTRQHVARVASIVEQHLCPSTGDPLSVPEKEIHQLAGDMQMSLDRVRQMIFREQQRRRRGEITQNTKEAIFSWFEAHFGDGESFRRDGSPGRSPTREQVQHLSRTFHLSPTQIRSLFRQFIDPPQSMTPQKKEIVRQWVEKHQRRPQSTQESSDLKTHAGLSSAQLSLLLTRFLDPRCELNPEKRAIISNWMRERHFEQPTTSEVREFQPKVGVAVRQIREEIAKIQRNRKAVGACGG</sequence>
<organism evidence="2">
    <name type="scientific">Percolomonas cosmopolitus</name>
    <dbReference type="NCBI Taxonomy" id="63605"/>
    <lineage>
        <taxon>Eukaryota</taxon>
        <taxon>Discoba</taxon>
        <taxon>Heterolobosea</taxon>
        <taxon>Tetramitia</taxon>
        <taxon>Eutetramitia</taxon>
        <taxon>Percolomonadidae</taxon>
        <taxon>Percolomonas</taxon>
    </lineage>
</organism>
<protein>
    <submittedName>
        <fullName evidence="2">Uncharacterized protein</fullName>
    </submittedName>
</protein>
<dbReference type="AlphaFoldDB" id="A0A7S1KTD4"/>
<evidence type="ECO:0000256" key="1">
    <source>
        <dbReference type="SAM" id="MobiDB-lite"/>
    </source>
</evidence>
<gene>
    <name evidence="2" type="ORF">PCOS0759_LOCUS7649</name>
</gene>
<accession>A0A7S1KTD4</accession>
<feature type="region of interest" description="Disordered" evidence="1">
    <location>
        <begin position="242"/>
        <end position="272"/>
    </location>
</feature>
<dbReference type="EMBL" id="HBGD01009288">
    <property type="protein sequence ID" value="CAD9084395.1"/>
    <property type="molecule type" value="Transcribed_RNA"/>
</dbReference>
<name>A0A7S1KTD4_9EUKA</name>